<evidence type="ECO:0000313" key="2">
    <source>
        <dbReference type="Proteomes" id="UP001152622"/>
    </source>
</evidence>
<accession>A0A9Q1IJH7</accession>
<dbReference type="OrthoDB" id="775972at2759"/>
<dbReference type="InterPro" id="IPR050951">
    <property type="entry name" value="Retrovirus_Pol_polyprotein"/>
</dbReference>
<dbReference type="InterPro" id="IPR043502">
    <property type="entry name" value="DNA/RNA_pol_sf"/>
</dbReference>
<dbReference type="InterPro" id="IPR043128">
    <property type="entry name" value="Rev_trsase/Diguanyl_cyclase"/>
</dbReference>
<dbReference type="AlphaFoldDB" id="A0A9Q1IJH7"/>
<proteinExistence type="predicted"/>
<dbReference type="Proteomes" id="UP001152622">
    <property type="component" value="Chromosome 15"/>
</dbReference>
<gene>
    <name evidence="1" type="ORF">SKAU_G00340650</name>
</gene>
<dbReference type="EMBL" id="JAINUF010000015">
    <property type="protein sequence ID" value="KAJ8341774.1"/>
    <property type="molecule type" value="Genomic_DNA"/>
</dbReference>
<organism evidence="1 2">
    <name type="scientific">Synaphobranchus kaupii</name>
    <name type="common">Kaup's arrowtooth eel</name>
    <dbReference type="NCBI Taxonomy" id="118154"/>
    <lineage>
        <taxon>Eukaryota</taxon>
        <taxon>Metazoa</taxon>
        <taxon>Chordata</taxon>
        <taxon>Craniata</taxon>
        <taxon>Vertebrata</taxon>
        <taxon>Euteleostomi</taxon>
        <taxon>Actinopterygii</taxon>
        <taxon>Neopterygii</taxon>
        <taxon>Teleostei</taxon>
        <taxon>Anguilliformes</taxon>
        <taxon>Synaphobranchidae</taxon>
        <taxon>Synaphobranchus</taxon>
    </lineage>
</organism>
<evidence type="ECO:0008006" key="3">
    <source>
        <dbReference type="Google" id="ProtNLM"/>
    </source>
</evidence>
<reference evidence="1" key="1">
    <citation type="journal article" date="2023" name="Science">
        <title>Genome structures resolve the early diversification of teleost fishes.</title>
        <authorList>
            <person name="Parey E."/>
            <person name="Louis A."/>
            <person name="Montfort J."/>
            <person name="Bouchez O."/>
            <person name="Roques C."/>
            <person name="Iampietro C."/>
            <person name="Lluch J."/>
            <person name="Castinel A."/>
            <person name="Donnadieu C."/>
            <person name="Desvignes T."/>
            <person name="Floi Bucao C."/>
            <person name="Jouanno E."/>
            <person name="Wen M."/>
            <person name="Mejri S."/>
            <person name="Dirks R."/>
            <person name="Jansen H."/>
            <person name="Henkel C."/>
            <person name="Chen W.J."/>
            <person name="Zahm M."/>
            <person name="Cabau C."/>
            <person name="Klopp C."/>
            <person name="Thompson A.W."/>
            <person name="Robinson-Rechavi M."/>
            <person name="Braasch I."/>
            <person name="Lecointre G."/>
            <person name="Bobe J."/>
            <person name="Postlethwait J.H."/>
            <person name="Berthelot C."/>
            <person name="Roest Crollius H."/>
            <person name="Guiguen Y."/>
        </authorList>
    </citation>
    <scope>NUCLEOTIDE SEQUENCE</scope>
    <source>
        <strain evidence="1">WJC10195</strain>
    </source>
</reference>
<dbReference type="PANTHER" id="PTHR37984:SF15">
    <property type="entry name" value="INTEGRASE CATALYTIC DOMAIN-CONTAINING PROTEIN"/>
    <property type="match status" value="1"/>
</dbReference>
<protein>
    <recommendedName>
        <fullName evidence="3">Reverse transcriptase/retrotransposon-derived protein RNase H-like domain-containing protein</fullName>
    </recommendedName>
</protein>
<keyword evidence="2" id="KW-1185">Reference proteome</keyword>
<dbReference type="FunFam" id="3.30.70.270:FF:000020">
    <property type="entry name" value="Transposon Tf2-6 polyprotein-like Protein"/>
    <property type="match status" value="1"/>
</dbReference>
<name>A0A9Q1IJH7_SYNKA</name>
<sequence>MTTILAGMPGVVAFLDDIVVHGPDQATRNQQLHRLFTTQLHHNLTLNETNSALQVTSFLGMTVYYLWFLPHYSQMRVPLRQLLRKEEPWAWTVACSEAVHRLKTQLTMSPVLAHFDTFCPTVVTCDAWASAALHR</sequence>
<dbReference type="SUPFAM" id="SSF56672">
    <property type="entry name" value="DNA/RNA polymerases"/>
    <property type="match status" value="1"/>
</dbReference>
<evidence type="ECO:0000313" key="1">
    <source>
        <dbReference type="EMBL" id="KAJ8341774.1"/>
    </source>
</evidence>
<dbReference type="PANTHER" id="PTHR37984">
    <property type="entry name" value="PROTEIN CBG26694"/>
    <property type="match status" value="1"/>
</dbReference>
<dbReference type="Gene3D" id="3.30.70.270">
    <property type="match status" value="1"/>
</dbReference>
<comment type="caution">
    <text evidence="1">The sequence shown here is derived from an EMBL/GenBank/DDBJ whole genome shotgun (WGS) entry which is preliminary data.</text>
</comment>